<feature type="transmembrane region" description="Helical" evidence="8">
    <location>
        <begin position="281"/>
        <end position="303"/>
    </location>
</feature>
<accession>A0ABT8AC20</accession>
<dbReference type="GO" id="GO:0016301">
    <property type="term" value="F:kinase activity"/>
    <property type="evidence" value="ECO:0007669"/>
    <property type="project" value="UniProtKB-KW"/>
</dbReference>
<dbReference type="PANTHER" id="PTHR41523">
    <property type="entry name" value="TWO-COMPONENT SYSTEM SENSOR PROTEIN"/>
    <property type="match status" value="1"/>
</dbReference>
<dbReference type="EMBL" id="JAUFPN010000190">
    <property type="protein sequence ID" value="MDN3567230.1"/>
    <property type="molecule type" value="Genomic_DNA"/>
</dbReference>
<dbReference type="RefSeq" id="WP_290319250.1">
    <property type="nucleotide sequence ID" value="NZ_JAUFPN010000190.1"/>
</dbReference>
<dbReference type="InterPro" id="IPR054327">
    <property type="entry name" value="His-kinase-like_sensor"/>
</dbReference>
<keyword evidence="8" id="KW-0812">Transmembrane</keyword>
<comment type="catalytic activity">
    <reaction evidence="1">
        <text>ATP + protein L-histidine = ADP + protein N-phospho-L-histidine.</text>
        <dbReference type="EC" id="2.7.13.3"/>
    </reaction>
</comment>
<keyword evidence="7" id="KW-0067">ATP-binding</keyword>
<evidence type="ECO:0000313" key="11">
    <source>
        <dbReference type="Proteomes" id="UP001529369"/>
    </source>
</evidence>
<keyword evidence="6 10" id="KW-0418">Kinase</keyword>
<evidence type="ECO:0000256" key="4">
    <source>
        <dbReference type="ARBA" id="ARBA00022679"/>
    </source>
</evidence>
<dbReference type="InterPro" id="IPR000014">
    <property type="entry name" value="PAS"/>
</dbReference>
<evidence type="ECO:0000256" key="7">
    <source>
        <dbReference type="ARBA" id="ARBA00022840"/>
    </source>
</evidence>
<protein>
    <recommendedName>
        <fullName evidence="2">histidine kinase</fullName>
        <ecNumber evidence="2">2.7.13.3</ecNumber>
    </recommendedName>
</protein>
<reference evidence="11" key="1">
    <citation type="journal article" date="2019" name="Int. J. Syst. Evol. Microbiol.">
        <title>The Global Catalogue of Microorganisms (GCM) 10K type strain sequencing project: providing services to taxonomists for standard genome sequencing and annotation.</title>
        <authorList>
            <consortium name="The Broad Institute Genomics Platform"/>
            <consortium name="The Broad Institute Genome Sequencing Center for Infectious Disease"/>
            <person name="Wu L."/>
            <person name="Ma J."/>
        </authorList>
    </citation>
    <scope>NUCLEOTIDE SEQUENCE [LARGE SCALE GENOMIC DNA]</scope>
    <source>
        <strain evidence="11">CECT 7131</strain>
    </source>
</reference>
<dbReference type="InterPro" id="IPR035965">
    <property type="entry name" value="PAS-like_dom_sf"/>
</dbReference>
<evidence type="ECO:0000256" key="6">
    <source>
        <dbReference type="ARBA" id="ARBA00022777"/>
    </source>
</evidence>
<keyword evidence="4" id="KW-0808">Transferase</keyword>
<keyword evidence="11" id="KW-1185">Reference proteome</keyword>
<dbReference type="SMART" id="SM00911">
    <property type="entry name" value="HWE_HK"/>
    <property type="match status" value="1"/>
</dbReference>
<keyword evidence="3" id="KW-0597">Phosphoprotein</keyword>
<evidence type="ECO:0000259" key="9">
    <source>
        <dbReference type="SMART" id="SM00911"/>
    </source>
</evidence>
<evidence type="ECO:0000256" key="1">
    <source>
        <dbReference type="ARBA" id="ARBA00000085"/>
    </source>
</evidence>
<dbReference type="CDD" id="cd12914">
    <property type="entry name" value="PDC1_DGC_like"/>
    <property type="match status" value="1"/>
</dbReference>
<keyword evidence="5" id="KW-0547">Nucleotide-binding</keyword>
<organism evidence="10 11">
    <name type="scientific">Paeniroseomonas aquatica</name>
    <dbReference type="NCBI Taxonomy" id="373043"/>
    <lineage>
        <taxon>Bacteria</taxon>
        <taxon>Pseudomonadati</taxon>
        <taxon>Pseudomonadota</taxon>
        <taxon>Alphaproteobacteria</taxon>
        <taxon>Acetobacterales</taxon>
        <taxon>Acetobacteraceae</taxon>
        <taxon>Paeniroseomonas</taxon>
    </lineage>
</organism>
<evidence type="ECO:0000256" key="8">
    <source>
        <dbReference type="SAM" id="Phobius"/>
    </source>
</evidence>
<evidence type="ECO:0000313" key="10">
    <source>
        <dbReference type="EMBL" id="MDN3567230.1"/>
    </source>
</evidence>
<evidence type="ECO:0000256" key="3">
    <source>
        <dbReference type="ARBA" id="ARBA00022553"/>
    </source>
</evidence>
<comment type="caution">
    <text evidence="10">The sequence shown here is derived from an EMBL/GenBank/DDBJ whole genome shotgun (WGS) entry which is preliminary data.</text>
</comment>
<keyword evidence="8" id="KW-0472">Membrane</keyword>
<dbReference type="Gene3D" id="3.30.565.10">
    <property type="entry name" value="Histidine kinase-like ATPase, C-terminal domain"/>
    <property type="match status" value="1"/>
</dbReference>
<dbReference type="SUPFAM" id="SSF55785">
    <property type="entry name" value="PYP-like sensor domain (PAS domain)"/>
    <property type="match status" value="1"/>
</dbReference>
<dbReference type="PANTHER" id="PTHR41523:SF8">
    <property type="entry name" value="ETHYLENE RESPONSE SENSOR PROTEIN"/>
    <property type="match status" value="1"/>
</dbReference>
<dbReference type="InterPro" id="IPR011102">
    <property type="entry name" value="Sig_transdc_His_kinase_HWE"/>
</dbReference>
<dbReference type="Proteomes" id="UP001529369">
    <property type="component" value="Unassembled WGS sequence"/>
</dbReference>
<name>A0ABT8AC20_9PROT</name>
<dbReference type="CDD" id="cd12915">
    <property type="entry name" value="PDC2_DGC_like"/>
    <property type="match status" value="1"/>
</dbReference>
<dbReference type="InterPro" id="IPR036890">
    <property type="entry name" value="HATPase_C_sf"/>
</dbReference>
<evidence type="ECO:0000256" key="5">
    <source>
        <dbReference type="ARBA" id="ARBA00022741"/>
    </source>
</evidence>
<dbReference type="Gene3D" id="3.30.450.20">
    <property type="entry name" value="PAS domain"/>
    <property type="match status" value="3"/>
</dbReference>
<gene>
    <name evidence="10" type="ORF">QWZ14_22860</name>
</gene>
<dbReference type="EC" id="2.7.13.3" evidence="2"/>
<proteinExistence type="predicted"/>
<dbReference type="NCBIfam" id="TIGR00229">
    <property type="entry name" value="sensory_box"/>
    <property type="match status" value="1"/>
</dbReference>
<dbReference type="CDD" id="cd00130">
    <property type="entry name" value="PAS"/>
    <property type="match status" value="1"/>
</dbReference>
<dbReference type="Pfam" id="PF22588">
    <property type="entry name" value="dCache_1_like"/>
    <property type="match status" value="1"/>
</dbReference>
<evidence type="ECO:0000256" key="2">
    <source>
        <dbReference type="ARBA" id="ARBA00012438"/>
    </source>
</evidence>
<feature type="domain" description="Signal transduction histidine kinase HWE region" evidence="9">
    <location>
        <begin position="461"/>
        <end position="545"/>
    </location>
</feature>
<sequence>MVSAVRLHQAVLAAALLVPALVFGAAAWWNRADVLRGGTDAVERTTSVMHEHVAKVFETADLILDRAEDHLRGLPPGAAPGPGTSEFLSQMKAPLDHIVSIWVSDASGQVLAGSQAWDRSVSIADREFFRVHRDQPDLGTHVSGVFSGRATTVASFAISRRRSDAAGGFAGVIHVSFSPAYFSGFFAEAAPPFAHSAGLFRADGAILAKEPGAAAGIDWLGPESPVLRRIAQQPARGQLEDVSSLDGQDRIYAYRKVGKWPVYVAFGTNTQSLLGRWRANLVAFGVVAGAAALTLLAVAWLALRQARAAEAAEAALRREAAARAAAEARQAAEARFRAVFESRAVGMSVFDLNAGTTLIANDRLLEMTGSTRALFAAGRWDWRKVTPPEQLRRDEVAVAQALRQGWWDPYEKEYLLPDGGRLPVRISSAPMPGEPGLVVVLVQDISEQRAAELRRDLLMREVDHRAKNALATARAALRLTQAATLEAFVREVDGRIGALAQALLLLSTTQWTGVDLRMLVEGELKPFLGQARRPGEPTAVLSGPPAMIAATAVQPLAMAVHELATNATKYGALSGRDGRLTLTWTTGGGRLRLVWQERGGPPVVAPSVGGFGTRVLRATVTHQLGGALSLDWDPAGLTCMIDLPMSRVLAGDAPADPVLSRIAELS</sequence>
<dbReference type="Pfam" id="PF07536">
    <property type="entry name" value="HWE_HK"/>
    <property type="match status" value="1"/>
</dbReference>
<keyword evidence="8" id="KW-1133">Transmembrane helix</keyword>